<dbReference type="KEGG" id="amog:QRX60_25740"/>
<organism evidence="2 3">
    <name type="scientific">Amycolatopsis mongoliensis</name>
    <dbReference type="NCBI Taxonomy" id="715475"/>
    <lineage>
        <taxon>Bacteria</taxon>
        <taxon>Bacillati</taxon>
        <taxon>Actinomycetota</taxon>
        <taxon>Actinomycetes</taxon>
        <taxon>Pseudonocardiales</taxon>
        <taxon>Pseudonocardiaceae</taxon>
        <taxon>Amycolatopsis</taxon>
    </lineage>
</organism>
<protein>
    <submittedName>
        <fullName evidence="2">Uncharacterized protein</fullName>
    </submittedName>
</protein>
<feature type="transmembrane region" description="Helical" evidence="1">
    <location>
        <begin position="58"/>
        <end position="76"/>
    </location>
</feature>
<dbReference type="Proteomes" id="UP001239397">
    <property type="component" value="Chromosome"/>
</dbReference>
<dbReference type="EMBL" id="CP127295">
    <property type="protein sequence ID" value="WIY07089.1"/>
    <property type="molecule type" value="Genomic_DNA"/>
</dbReference>
<feature type="transmembrane region" description="Helical" evidence="1">
    <location>
        <begin position="123"/>
        <end position="146"/>
    </location>
</feature>
<keyword evidence="1" id="KW-0812">Transmembrane</keyword>
<keyword evidence="1" id="KW-1133">Transmembrane helix</keyword>
<feature type="transmembrane region" description="Helical" evidence="1">
    <location>
        <begin position="30"/>
        <end position="52"/>
    </location>
</feature>
<dbReference type="AlphaFoldDB" id="A0A9Y2K0J1"/>
<name>A0A9Y2K0J1_9PSEU</name>
<reference evidence="2 3" key="1">
    <citation type="submission" date="2023-06" db="EMBL/GenBank/DDBJ databases">
        <authorList>
            <person name="Oyuntsetseg B."/>
            <person name="Kim S.B."/>
        </authorList>
    </citation>
    <scope>NUCLEOTIDE SEQUENCE [LARGE SCALE GENOMIC DNA]</scope>
    <source>
        <strain evidence="2 3">4-36</strain>
    </source>
</reference>
<proteinExistence type="predicted"/>
<evidence type="ECO:0000256" key="1">
    <source>
        <dbReference type="SAM" id="Phobius"/>
    </source>
</evidence>
<accession>A0A9Y2K0J1</accession>
<dbReference type="RefSeq" id="WP_286003336.1">
    <property type="nucleotide sequence ID" value="NZ_CP127295.1"/>
</dbReference>
<gene>
    <name evidence="2" type="ORF">QRX60_25740</name>
</gene>
<keyword evidence="1" id="KW-0472">Membrane</keyword>
<sequence>MPDEEDSKDFDLHRIGWQWFQAHAQQRMQIVGFWFVAMSFLTTGAVLAYVNAKLVPSLLVQICIALASLLFLFLDLRTRELIGYGERLMAAVEARLAGEHGVPEIKIVAEMHTKKRKTVSYRLLFSALYGGTALISLSTSVLTVVVA</sequence>
<evidence type="ECO:0000313" key="2">
    <source>
        <dbReference type="EMBL" id="WIY07089.1"/>
    </source>
</evidence>
<keyword evidence="3" id="KW-1185">Reference proteome</keyword>
<evidence type="ECO:0000313" key="3">
    <source>
        <dbReference type="Proteomes" id="UP001239397"/>
    </source>
</evidence>